<comment type="caution">
    <text evidence="2">The sequence shown here is derived from an EMBL/GenBank/DDBJ whole genome shotgun (WGS) entry which is preliminary data.</text>
</comment>
<dbReference type="Gene3D" id="3.40.50.1000">
    <property type="entry name" value="HAD superfamily/HAD-like"/>
    <property type="match status" value="2"/>
</dbReference>
<dbReference type="PANTHER" id="PTHR19288">
    <property type="entry name" value="4-NITROPHENYLPHOSPHATASE-RELATED"/>
    <property type="match status" value="1"/>
</dbReference>
<keyword evidence="1" id="KW-0378">Hydrolase</keyword>
<evidence type="ECO:0000256" key="1">
    <source>
        <dbReference type="PIRNR" id="PIRNR000915"/>
    </source>
</evidence>
<name>A0ABQ8TUI0_PERAM</name>
<dbReference type="InterPro" id="IPR006357">
    <property type="entry name" value="HAD-SF_hydro_IIA"/>
</dbReference>
<evidence type="ECO:0008006" key="4">
    <source>
        <dbReference type="Google" id="ProtNLM"/>
    </source>
</evidence>
<dbReference type="EMBL" id="JAJSOF020000003">
    <property type="protein sequence ID" value="KAJ4450359.1"/>
    <property type="molecule type" value="Genomic_DNA"/>
</dbReference>
<accession>A0ABQ8TUI0</accession>
<dbReference type="PANTHER" id="PTHR19288:SF4">
    <property type="entry name" value="RE04130P-RELATED"/>
    <property type="match status" value="1"/>
</dbReference>
<evidence type="ECO:0000313" key="2">
    <source>
        <dbReference type="EMBL" id="KAJ4450359.1"/>
    </source>
</evidence>
<dbReference type="SUPFAM" id="SSF56784">
    <property type="entry name" value="HAD-like"/>
    <property type="match status" value="1"/>
</dbReference>
<dbReference type="Proteomes" id="UP001148838">
    <property type="component" value="Unassembled WGS sequence"/>
</dbReference>
<evidence type="ECO:0000313" key="3">
    <source>
        <dbReference type="Proteomes" id="UP001148838"/>
    </source>
</evidence>
<sequence>MYKMSQYLRSLSSLNKEEMVNFLSSFDTVLTDGDGVLWYWQTSMKDSINVINRFKELGKKVFLVSNNCVNTVDQYVMKCEAAGLNLTRDEIIIPSIVAASHLKDQNFSKKAYVLATPAFKEMLKADGIVCSDDVGVRYFFFILSYFQLPDYEVQIGNVQEEIMKMDRDVGAVVIDFDNNINYIKMTKALFHLKRPNCLFVAGAKDLVVPIHKDLNLIGPGHFVSNLEQLSGRKAVITGKPSTLIKDFISKRHPINPERTLMIGDLLSSDIKLGTNCGFQTLLVLSGASTLEEAKNDSTNLPHYYINSLGDLLPLLPSV</sequence>
<organism evidence="2 3">
    <name type="scientific">Periplaneta americana</name>
    <name type="common">American cockroach</name>
    <name type="synonym">Blatta americana</name>
    <dbReference type="NCBI Taxonomy" id="6978"/>
    <lineage>
        <taxon>Eukaryota</taxon>
        <taxon>Metazoa</taxon>
        <taxon>Ecdysozoa</taxon>
        <taxon>Arthropoda</taxon>
        <taxon>Hexapoda</taxon>
        <taxon>Insecta</taxon>
        <taxon>Pterygota</taxon>
        <taxon>Neoptera</taxon>
        <taxon>Polyneoptera</taxon>
        <taxon>Dictyoptera</taxon>
        <taxon>Blattodea</taxon>
        <taxon>Blattoidea</taxon>
        <taxon>Blattidae</taxon>
        <taxon>Blattinae</taxon>
        <taxon>Periplaneta</taxon>
    </lineage>
</organism>
<dbReference type="Pfam" id="PF13344">
    <property type="entry name" value="Hydrolase_6"/>
    <property type="match status" value="1"/>
</dbReference>
<reference evidence="2 3" key="1">
    <citation type="journal article" date="2022" name="Allergy">
        <title>Genome assembly and annotation of Periplaneta americana reveal a comprehensive cockroach allergen profile.</title>
        <authorList>
            <person name="Wang L."/>
            <person name="Xiong Q."/>
            <person name="Saelim N."/>
            <person name="Wang L."/>
            <person name="Nong W."/>
            <person name="Wan A.T."/>
            <person name="Shi M."/>
            <person name="Liu X."/>
            <person name="Cao Q."/>
            <person name="Hui J.H.L."/>
            <person name="Sookrung N."/>
            <person name="Leung T.F."/>
            <person name="Tungtrongchitr A."/>
            <person name="Tsui S.K.W."/>
        </authorList>
    </citation>
    <scope>NUCLEOTIDE SEQUENCE [LARGE SCALE GENOMIC DNA]</scope>
    <source>
        <strain evidence="2">PWHHKU_190912</strain>
    </source>
</reference>
<keyword evidence="3" id="KW-1185">Reference proteome</keyword>
<comment type="similarity">
    <text evidence="1">Belongs to the HAD-like hydrolase superfamily.</text>
</comment>
<dbReference type="NCBIfam" id="TIGR01460">
    <property type="entry name" value="HAD-SF-IIA"/>
    <property type="match status" value="1"/>
</dbReference>
<protein>
    <recommendedName>
        <fullName evidence="4">Phosphoglycolate phosphatase</fullName>
    </recommendedName>
</protein>
<dbReference type="Pfam" id="PF13242">
    <property type="entry name" value="Hydrolase_like"/>
    <property type="match status" value="1"/>
</dbReference>
<proteinExistence type="inferred from homology"/>
<dbReference type="InterPro" id="IPR036412">
    <property type="entry name" value="HAD-like_sf"/>
</dbReference>
<dbReference type="InterPro" id="IPR023214">
    <property type="entry name" value="HAD_sf"/>
</dbReference>
<dbReference type="PIRSF" id="PIRSF000915">
    <property type="entry name" value="PGP-type_phosphatase"/>
    <property type="match status" value="1"/>
</dbReference>
<gene>
    <name evidence="2" type="ORF">ANN_01780</name>
</gene>